<evidence type="ECO:0000313" key="5">
    <source>
        <dbReference type="EMBL" id="NPU66272.1"/>
    </source>
</evidence>
<feature type="domain" description="N-acetyltransferase" evidence="4">
    <location>
        <begin position="10"/>
        <end position="152"/>
    </location>
</feature>
<comment type="similarity">
    <text evidence="3">Belongs to the acetyltransferase family. RimJ subfamily.</text>
</comment>
<keyword evidence="6" id="KW-1185">Reference proteome</keyword>
<evidence type="ECO:0000256" key="1">
    <source>
        <dbReference type="ARBA" id="ARBA00022679"/>
    </source>
</evidence>
<comment type="caution">
    <text evidence="5">The sequence shown here is derived from an EMBL/GenBank/DDBJ whole genome shotgun (WGS) entry which is preliminary data.</text>
</comment>
<dbReference type="EMBL" id="JABFDN010000004">
    <property type="protein sequence ID" value="NPU66272.1"/>
    <property type="molecule type" value="Genomic_DNA"/>
</dbReference>
<dbReference type="PANTHER" id="PTHR43792">
    <property type="entry name" value="GNAT FAMILY, PUTATIVE (AFU_ORTHOLOGUE AFUA_3G00765)-RELATED-RELATED"/>
    <property type="match status" value="1"/>
</dbReference>
<proteinExistence type="inferred from homology"/>
<dbReference type="PANTHER" id="PTHR43792:SF8">
    <property type="entry name" value="[RIBOSOMAL PROTEIN US5]-ALANINE N-ACETYLTRANSFERASE"/>
    <property type="match status" value="1"/>
</dbReference>
<gene>
    <name evidence="5" type="ORF">HL667_14805</name>
</gene>
<evidence type="ECO:0000256" key="3">
    <source>
        <dbReference type="ARBA" id="ARBA00038502"/>
    </source>
</evidence>
<evidence type="ECO:0000256" key="2">
    <source>
        <dbReference type="ARBA" id="ARBA00023315"/>
    </source>
</evidence>
<name>A0ABX2CDG3_9BRAD</name>
<dbReference type="InterPro" id="IPR000182">
    <property type="entry name" value="GNAT_dom"/>
</dbReference>
<dbReference type="InterPro" id="IPR016181">
    <property type="entry name" value="Acyl_CoA_acyltransferase"/>
</dbReference>
<keyword evidence="1" id="KW-0808">Transferase</keyword>
<evidence type="ECO:0000259" key="4">
    <source>
        <dbReference type="Pfam" id="PF13302"/>
    </source>
</evidence>
<keyword evidence="2" id="KW-0012">Acyltransferase</keyword>
<reference evidence="5" key="1">
    <citation type="submission" date="2020-05" db="EMBL/GenBank/DDBJ databases">
        <title>Nod-independent and nitrogen-fixing Bradyrhizobium aeschynomene sp. nov. isolated from nodules of Aeschynomene indica.</title>
        <authorList>
            <person name="Zhang Z."/>
        </authorList>
    </citation>
    <scope>NUCLEOTIDE SEQUENCE</scope>
    <source>
        <strain evidence="5">83012</strain>
    </source>
</reference>
<organism evidence="5 6">
    <name type="scientific">Bradyrhizobium aeschynomenes</name>
    <dbReference type="NCBI Taxonomy" id="2734909"/>
    <lineage>
        <taxon>Bacteria</taxon>
        <taxon>Pseudomonadati</taxon>
        <taxon>Pseudomonadota</taxon>
        <taxon>Alphaproteobacteria</taxon>
        <taxon>Hyphomicrobiales</taxon>
        <taxon>Nitrobacteraceae</taxon>
        <taxon>Bradyrhizobium</taxon>
    </lineage>
</organism>
<evidence type="ECO:0000313" key="6">
    <source>
        <dbReference type="Proteomes" id="UP000886476"/>
    </source>
</evidence>
<protein>
    <submittedName>
        <fullName evidence="5">GNAT family N-acetyltransferase</fullName>
    </submittedName>
</protein>
<dbReference type="InterPro" id="IPR051531">
    <property type="entry name" value="N-acetyltransferase"/>
</dbReference>
<dbReference type="Pfam" id="PF13302">
    <property type="entry name" value="Acetyltransf_3"/>
    <property type="match status" value="1"/>
</dbReference>
<dbReference type="SUPFAM" id="SSF55729">
    <property type="entry name" value="Acyl-CoA N-acyltransferases (Nat)"/>
    <property type="match status" value="1"/>
</dbReference>
<dbReference type="Gene3D" id="3.40.630.30">
    <property type="match status" value="1"/>
</dbReference>
<accession>A0ABX2CDG3</accession>
<sequence>MLTPTLHTARLVLRPLARSDAPAIQRHFNNWNIIRSLATIVPWPYPDDGAETFVRLQLDKIAAGEEIHQWVLVLRDGDGTAIGNVHFRPRVESRKGHRGFWLAEPYWNQGLMTEAIAAVNDFAFGPLGLDAFYVCNVASNVASRRVKQKTGAEFSGFIDLAHHTGETRSERWIVRRETWLRCRSSQQPPA</sequence>
<dbReference type="Proteomes" id="UP000886476">
    <property type="component" value="Unassembled WGS sequence"/>
</dbReference>
<dbReference type="RefSeq" id="WP_172111368.1">
    <property type="nucleotide sequence ID" value="NZ_JABFDN010000004.1"/>
</dbReference>